<dbReference type="Proteomes" id="UP000283721">
    <property type="component" value="Unassembled WGS sequence"/>
</dbReference>
<dbReference type="EMBL" id="QRXR01000035">
    <property type="protein sequence ID" value="RGU19672.1"/>
    <property type="molecule type" value="Genomic_DNA"/>
</dbReference>
<reference evidence="5" key="5">
    <citation type="journal article" date="2020" name="Cell Host Microbe">
        <title>Functional and Genomic Variation between Human-Derived Isolates of Lachnospiraceae Reveals Inter- and Intra-Species Diversity.</title>
        <authorList>
            <person name="Sorbara M.T."/>
            <person name="Littmann E.R."/>
            <person name="Fontana E."/>
            <person name="Moody T.U."/>
            <person name="Kohout C.E."/>
            <person name="Gjonbalaj M."/>
            <person name="Eaton V."/>
            <person name="Seok R."/>
            <person name="Leiner I.M."/>
            <person name="Pamer E.G."/>
        </authorList>
    </citation>
    <scope>NUCLEOTIDE SEQUENCE</scope>
    <source>
        <strain evidence="5">MSK.16.45</strain>
    </source>
</reference>
<dbReference type="EMBL" id="QSOB01000037">
    <property type="protein sequence ID" value="RGI65765.1"/>
    <property type="molecule type" value="Genomic_DNA"/>
</dbReference>
<evidence type="ECO:0008006" key="27">
    <source>
        <dbReference type="Google" id="ProtNLM"/>
    </source>
</evidence>
<evidence type="ECO:0000313" key="5">
    <source>
        <dbReference type="EMBL" id="NSC78187.1"/>
    </source>
</evidence>
<dbReference type="AlphaFoldDB" id="A0A0M6WNB6"/>
<feature type="transmembrane region" description="Helical" evidence="1">
    <location>
        <begin position="78"/>
        <end position="98"/>
    </location>
</feature>
<dbReference type="Proteomes" id="UP000465607">
    <property type="component" value="Unassembled WGS sequence"/>
</dbReference>
<evidence type="ECO:0000313" key="26">
    <source>
        <dbReference type="Proteomes" id="UP000465607"/>
    </source>
</evidence>
<reference evidence="15" key="1">
    <citation type="submission" date="2015-05" db="EMBL/GenBank/DDBJ databases">
        <authorList>
            <consortium name="Pathogen Informatics"/>
        </authorList>
    </citation>
    <scope>NUCLEOTIDE SEQUENCE [LARGE SCALE GENOMIC DNA]</scope>
    <source>
        <strain evidence="3 16">2789STDY5834968</strain>
        <strain evidence="15">T1-815</strain>
    </source>
</reference>
<dbReference type="EMBL" id="QSQP01000047">
    <property type="protein sequence ID" value="RGK37965.1"/>
    <property type="molecule type" value="Genomic_DNA"/>
</dbReference>
<evidence type="ECO:0000313" key="21">
    <source>
        <dbReference type="Proteomes" id="UP000266066"/>
    </source>
</evidence>
<dbReference type="EMBL" id="JAAIMP010000027">
    <property type="protein sequence ID" value="NSC78187.1"/>
    <property type="molecule type" value="Genomic_DNA"/>
</dbReference>
<keyword evidence="1" id="KW-0472">Membrane</keyword>
<dbReference type="OrthoDB" id="2062484at2"/>
<evidence type="ECO:0000313" key="4">
    <source>
        <dbReference type="EMBL" id="MSD28137.1"/>
    </source>
</evidence>
<dbReference type="EMBL" id="WKQV01000042">
    <property type="protein sequence ID" value="MSD28137.1"/>
    <property type="molecule type" value="Genomic_DNA"/>
</dbReference>
<dbReference type="EMBL" id="QSEN01000036">
    <property type="protein sequence ID" value="RGZ73898.1"/>
    <property type="molecule type" value="Genomic_DNA"/>
</dbReference>
<dbReference type="RefSeq" id="WP_005611085.1">
    <property type="nucleotide sequence ID" value="NZ_AP031452.1"/>
</dbReference>
<evidence type="ECO:0000313" key="15">
    <source>
        <dbReference type="Proteomes" id="UP000049472"/>
    </source>
</evidence>
<dbReference type="Proteomes" id="UP000283765">
    <property type="component" value="Unassembled WGS sequence"/>
</dbReference>
<name>A0A0M6WNB6_9FIRM</name>
<dbReference type="EMBL" id="QSES01000042">
    <property type="protein sequence ID" value="RGZ88208.1"/>
    <property type="molecule type" value="Genomic_DNA"/>
</dbReference>
<evidence type="ECO:0000313" key="13">
    <source>
        <dbReference type="EMBL" id="RGZ88208.1"/>
    </source>
</evidence>
<evidence type="ECO:0000256" key="1">
    <source>
        <dbReference type="SAM" id="Phobius"/>
    </source>
</evidence>
<proteinExistence type="predicted"/>
<keyword evidence="15" id="KW-1185">Reference proteome</keyword>
<feature type="transmembrane region" description="Helical" evidence="1">
    <location>
        <begin position="6"/>
        <end position="24"/>
    </location>
</feature>
<evidence type="ECO:0000313" key="23">
    <source>
        <dbReference type="Proteomes" id="UP000283721"/>
    </source>
</evidence>
<dbReference type="Proteomes" id="UP000283431">
    <property type="component" value="Unassembled WGS sequence"/>
</dbReference>
<dbReference type="Proteomes" id="UP000260758">
    <property type="component" value="Unassembled WGS sequence"/>
</dbReference>
<reference evidence="4 26" key="4">
    <citation type="journal article" date="2019" name="Nat. Med.">
        <title>A library of human gut bacterial isolates paired with longitudinal multiomics data enables mechanistic microbiome research.</title>
        <authorList>
            <person name="Poyet M."/>
            <person name="Groussin M."/>
            <person name="Gibbons S.M."/>
            <person name="Avila-Pacheco J."/>
            <person name="Jiang X."/>
            <person name="Kearney S.M."/>
            <person name="Perrotta A.R."/>
            <person name="Berdy B."/>
            <person name="Zhao S."/>
            <person name="Lieberman T.D."/>
            <person name="Swanson P.K."/>
            <person name="Smith M."/>
            <person name="Roesemann S."/>
            <person name="Alexander J.E."/>
            <person name="Rich S.A."/>
            <person name="Livny J."/>
            <person name="Vlamakis H."/>
            <person name="Clish C."/>
            <person name="Bullock K."/>
            <person name="Deik A."/>
            <person name="Scott J."/>
            <person name="Pierce K.A."/>
            <person name="Xavier R.J."/>
            <person name="Alm E.J."/>
        </authorList>
    </citation>
    <scope>NUCLEOTIDE SEQUENCE [LARGE SCALE GENOMIC DNA]</scope>
    <source>
        <strain evidence="4 26">BIOML-A5</strain>
    </source>
</reference>
<keyword evidence="1" id="KW-1133">Transmembrane helix</keyword>
<evidence type="ECO:0000313" key="8">
    <source>
        <dbReference type="EMBL" id="RGM45493.1"/>
    </source>
</evidence>
<dbReference type="Proteomes" id="UP000261052">
    <property type="component" value="Unassembled WGS sequence"/>
</dbReference>
<reference evidence="2" key="2">
    <citation type="submission" date="2015-05" db="EMBL/GenBank/DDBJ databases">
        <authorList>
            <person name="Wang D.B."/>
            <person name="Wang M."/>
        </authorList>
    </citation>
    <scope>NUCLEOTIDE SEQUENCE [LARGE SCALE GENOMIC DNA]</scope>
    <source>
        <strain evidence="2">T1-815</strain>
    </source>
</reference>
<evidence type="ECO:0000313" key="12">
    <source>
        <dbReference type="EMBL" id="RGZ73898.1"/>
    </source>
</evidence>
<accession>A0A0M6WNB6</accession>
<dbReference type="EMBL" id="QSFB01000020">
    <property type="protein sequence ID" value="RHA10860.1"/>
    <property type="molecule type" value="Genomic_DNA"/>
</dbReference>
<gene>
    <name evidence="14" type="ORF">DW948_12235</name>
    <name evidence="13" type="ORF">DW967_15595</name>
    <name evidence="12" type="ORF">DW975_13855</name>
    <name evidence="11" type="ORF">DWW89_14905</name>
    <name evidence="10" type="ORF">DWY38_11880</name>
    <name evidence="9" type="ORF">DXB99_17830</name>
    <name evidence="8" type="ORF">DXC13_13135</name>
    <name evidence="7" type="ORF">DXD13_16145</name>
    <name evidence="6" type="ORF">DXD95_13925</name>
    <name evidence="3" type="ORF">ERS852580_02766</name>
    <name evidence="5" type="ORF">G4312_13120</name>
    <name evidence="4" type="ORF">GKE44_13665</name>
    <name evidence="2" type="ORF">T1815_16461</name>
</gene>
<dbReference type="EMBL" id="CVRQ01000019">
    <property type="protein sequence ID" value="CRL37686.1"/>
    <property type="molecule type" value="Genomic_DNA"/>
</dbReference>
<evidence type="ECO:0000313" key="7">
    <source>
        <dbReference type="EMBL" id="RGK37965.1"/>
    </source>
</evidence>
<dbReference type="Proteomes" id="UP000260717">
    <property type="component" value="Unassembled WGS sequence"/>
</dbReference>
<evidence type="ECO:0000313" key="24">
    <source>
        <dbReference type="Proteomes" id="UP000283765"/>
    </source>
</evidence>
<evidence type="ECO:0000313" key="16">
    <source>
        <dbReference type="Proteomes" id="UP000095673"/>
    </source>
</evidence>
<evidence type="ECO:0000313" key="20">
    <source>
        <dbReference type="Proteomes" id="UP000261052"/>
    </source>
</evidence>
<organism evidence="2 15">
    <name type="scientific">Agathobacter rectalis</name>
    <dbReference type="NCBI Taxonomy" id="39491"/>
    <lineage>
        <taxon>Bacteria</taxon>
        <taxon>Bacillati</taxon>
        <taxon>Bacillota</taxon>
        <taxon>Clostridia</taxon>
        <taxon>Lachnospirales</taxon>
        <taxon>Lachnospiraceae</taxon>
        <taxon>Agathobacter</taxon>
    </lineage>
</organism>
<dbReference type="EMBL" id="QRUJ01000014">
    <property type="protein sequence ID" value="RGR53200.1"/>
    <property type="molecule type" value="Genomic_DNA"/>
</dbReference>
<dbReference type="Proteomes" id="UP000049472">
    <property type="component" value="Unassembled WGS sequence"/>
</dbReference>
<reference evidence="5" key="6">
    <citation type="submission" date="2020-02" db="EMBL/GenBank/DDBJ databases">
        <authorList>
            <person name="Littmann E."/>
            <person name="Sorbara M."/>
        </authorList>
    </citation>
    <scope>NUCLEOTIDE SEQUENCE</scope>
    <source>
        <strain evidence="5">MSK.16.45</strain>
    </source>
</reference>
<evidence type="ECO:0000313" key="11">
    <source>
        <dbReference type="EMBL" id="RGU19672.1"/>
    </source>
</evidence>
<dbReference type="Proteomes" id="UP001193756">
    <property type="component" value="Unassembled WGS sequence"/>
</dbReference>
<dbReference type="Proteomes" id="UP000095673">
    <property type="component" value="Unassembled WGS sequence"/>
</dbReference>
<evidence type="ECO:0000313" key="9">
    <source>
        <dbReference type="EMBL" id="RGM66380.1"/>
    </source>
</evidence>
<evidence type="ECO:0000313" key="2">
    <source>
        <dbReference type="EMBL" id="CRL37686.1"/>
    </source>
</evidence>
<dbReference type="GeneID" id="77333058"/>
<dbReference type="EMBL" id="QSTI01000026">
    <property type="protein sequence ID" value="RGM45493.1"/>
    <property type="molecule type" value="Genomic_DNA"/>
</dbReference>
<dbReference type="Proteomes" id="UP000286341">
    <property type="component" value="Unassembled WGS sequence"/>
</dbReference>
<evidence type="ECO:0000313" key="3">
    <source>
        <dbReference type="EMBL" id="CUN23545.1"/>
    </source>
</evidence>
<evidence type="ECO:0000313" key="18">
    <source>
        <dbReference type="Proteomes" id="UP000260717"/>
    </source>
</evidence>
<sequence length="105" mass="12084">MKIIIIFIDLLMATVLFFVGRFFIKSRNTERSVLFLSGDYTGLNTEKICRVTGKRIKTWAMLFCLGGIIDFIKLGAGIIIVSVFFIILLVFHLVDMTINRDKYRV</sequence>
<evidence type="ECO:0000313" key="6">
    <source>
        <dbReference type="EMBL" id="RGI65765.1"/>
    </source>
</evidence>
<dbReference type="EMBL" id="CYXM01000015">
    <property type="protein sequence ID" value="CUN23545.1"/>
    <property type="molecule type" value="Genomic_DNA"/>
</dbReference>
<evidence type="ECO:0000313" key="19">
    <source>
        <dbReference type="Proteomes" id="UP000260758"/>
    </source>
</evidence>
<dbReference type="Proteomes" id="UP000260642">
    <property type="component" value="Unassembled WGS sequence"/>
</dbReference>
<reference evidence="17 18" key="3">
    <citation type="submission" date="2018-08" db="EMBL/GenBank/DDBJ databases">
        <title>A genome reference for cultivated species of the human gut microbiota.</title>
        <authorList>
            <person name="Zou Y."/>
            <person name="Xue W."/>
            <person name="Luo G."/>
        </authorList>
    </citation>
    <scope>NUCLEOTIDE SEQUENCE [LARGE SCALE GENOMIC DNA]</scope>
    <source>
        <strain evidence="11 24">AF17-27</strain>
        <strain evidence="10 21">AF25-15</strain>
        <strain evidence="14 25">AM44-1AT</strain>
        <strain evidence="13 23">AM47-6BH</strain>
        <strain evidence="12 22">AM48-7</strain>
        <strain evidence="9 19">OM07-13</strain>
        <strain evidence="8 18">OM08-12AT</strain>
        <strain evidence="7 20">TF11-15AC</strain>
        <strain evidence="6 17">TM10-3</strain>
    </source>
</reference>
<evidence type="ECO:0000313" key="14">
    <source>
        <dbReference type="EMBL" id="RHA10860.1"/>
    </source>
</evidence>
<evidence type="ECO:0000313" key="17">
    <source>
        <dbReference type="Proteomes" id="UP000260642"/>
    </source>
</evidence>
<evidence type="ECO:0000313" key="25">
    <source>
        <dbReference type="Proteomes" id="UP000286341"/>
    </source>
</evidence>
<dbReference type="Proteomes" id="UP000266066">
    <property type="component" value="Unassembled WGS sequence"/>
</dbReference>
<dbReference type="EMBL" id="QSTP01000031">
    <property type="protein sequence ID" value="RGM66380.1"/>
    <property type="molecule type" value="Genomic_DNA"/>
</dbReference>
<evidence type="ECO:0000313" key="10">
    <source>
        <dbReference type="EMBL" id="RGR53200.1"/>
    </source>
</evidence>
<protein>
    <recommendedName>
        <fullName evidence="27">DUF3784 domain-containing protein</fullName>
    </recommendedName>
</protein>
<keyword evidence="1" id="KW-0812">Transmembrane</keyword>
<evidence type="ECO:0000313" key="22">
    <source>
        <dbReference type="Proteomes" id="UP000283431"/>
    </source>
</evidence>